<comment type="caution">
    <text evidence="1">The sequence shown here is derived from an EMBL/GenBank/DDBJ whole genome shotgun (WGS) entry which is preliminary data.</text>
</comment>
<keyword evidence="2" id="KW-1185">Reference proteome</keyword>
<name>A0AAE1TVB6_9EUCA</name>
<dbReference type="AlphaFoldDB" id="A0AAE1TVB6"/>
<organism evidence="1 2">
    <name type="scientific">Petrolisthes manimaculis</name>
    <dbReference type="NCBI Taxonomy" id="1843537"/>
    <lineage>
        <taxon>Eukaryota</taxon>
        <taxon>Metazoa</taxon>
        <taxon>Ecdysozoa</taxon>
        <taxon>Arthropoda</taxon>
        <taxon>Crustacea</taxon>
        <taxon>Multicrustacea</taxon>
        <taxon>Malacostraca</taxon>
        <taxon>Eumalacostraca</taxon>
        <taxon>Eucarida</taxon>
        <taxon>Decapoda</taxon>
        <taxon>Pleocyemata</taxon>
        <taxon>Anomura</taxon>
        <taxon>Galatheoidea</taxon>
        <taxon>Porcellanidae</taxon>
        <taxon>Petrolisthes</taxon>
    </lineage>
</organism>
<sequence>MARLRQREREEKEKPENAGVSIRYDWKDRVLYRDEEIIDKYSTNFFKLLKKIIYKDPFDESRPENGDR</sequence>
<proteinExistence type="predicted"/>
<evidence type="ECO:0000313" key="2">
    <source>
        <dbReference type="Proteomes" id="UP001292094"/>
    </source>
</evidence>
<dbReference type="Proteomes" id="UP001292094">
    <property type="component" value="Unassembled WGS sequence"/>
</dbReference>
<reference evidence="1" key="1">
    <citation type="submission" date="2023-11" db="EMBL/GenBank/DDBJ databases">
        <title>Genome assemblies of two species of porcelain crab, Petrolisthes cinctipes and Petrolisthes manimaculis (Anomura: Porcellanidae).</title>
        <authorList>
            <person name="Angst P."/>
        </authorList>
    </citation>
    <scope>NUCLEOTIDE SEQUENCE</scope>
    <source>
        <strain evidence="1">PB745_02</strain>
        <tissue evidence="1">Gill</tissue>
    </source>
</reference>
<dbReference type="EMBL" id="JAWZYT010003166">
    <property type="protein sequence ID" value="KAK4299838.1"/>
    <property type="molecule type" value="Genomic_DNA"/>
</dbReference>
<protein>
    <submittedName>
        <fullName evidence="1">Uncharacterized protein</fullName>
    </submittedName>
</protein>
<evidence type="ECO:0000313" key="1">
    <source>
        <dbReference type="EMBL" id="KAK4299838.1"/>
    </source>
</evidence>
<gene>
    <name evidence="1" type="ORF">Pmani_027910</name>
</gene>
<accession>A0AAE1TVB6</accession>